<protein>
    <submittedName>
        <fullName evidence="1">Uncharacterized protein</fullName>
    </submittedName>
</protein>
<dbReference type="Proteomes" id="UP001168972">
    <property type="component" value="Unassembled WGS sequence"/>
</dbReference>
<reference evidence="1" key="1">
    <citation type="journal article" date="2023" name="bioRxiv">
        <title>Scaffold-level genome assemblies of two parasitoid biocontrol wasps reveal the parthenogenesis mechanism and an associated novel virus.</title>
        <authorList>
            <person name="Inwood S."/>
            <person name="Skelly J."/>
            <person name="Guhlin J."/>
            <person name="Harrop T."/>
            <person name="Goldson S."/>
            <person name="Dearden P."/>
        </authorList>
    </citation>
    <scope>NUCLEOTIDE SEQUENCE</scope>
    <source>
        <strain evidence="1">Lincoln</strain>
        <tissue evidence="1">Whole body</tissue>
    </source>
</reference>
<comment type="caution">
    <text evidence="1">The sequence shown here is derived from an EMBL/GenBank/DDBJ whole genome shotgun (WGS) entry which is preliminary data.</text>
</comment>
<name>A0AA39L1C8_MICHY</name>
<reference evidence="1" key="2">
    <citation type="submission" date="2023-03" db="EMBL/GenBank/DDBJ databases">
        <authorList>
            <person name="Inwood S.N."/>
            <person name="Skelly J.G."/>
            <person name="Guhlin J."/>
            <person name="Harrop T.W.R."/>
            <person name="Goldson S.G."/>
            <person name="Dearden P.K."/>
        </authorList>
    </citation>
    <scope>NUCLEOTIDE SEQUENCE</scope>
    <source>
        <strain evidence="1">Lincoln</strain>
        <tissue evidence="1">Whole body</tissue>
    </source>
</reference>
<gene>
    <name evidence="1" type="ORF">PV327_003898</name>
</gene>
<evidence type="ECO:0000313" key="2">
    <source>
        <dbReference type="Proteomes" id="UP001168972"/>
    </source>
</evidence>
<dbReference type="AlphaFoldDB" id="A0AA39L1C8"/>
<sequence>MRADRVVDVPKIVNLAIGHQRGLPLEFHWLSSTSSTYYYCHVRRWTTQERKKRFRFGSSLLPALTRYSEMSLNQSSEKATKASWITIKTTTTVSLCRQ</sequence>
<proteinExistence type="predicted"/>
<dbReference type="EMBL" id="JAQQBR010000002">
    <property type="protein sequence ID" value="KAK0181628.1"/>
    <property type="molecule type" value="Genomic_DNA"/>
</dbReference>
<accession>A0AA39L1C8</accession>
<keyword evidence="2" id="KW-1185">Reference proteome</keyword>
<evidence type="ECO:0000313" key="1">
    <source>
        <dbReference type="EMBL" id="KAK0181628.1"/>
    </source>
</evidence>
<organism evidence="1 2">
    <name type="scientific">Microctonus hyperodae</name>
    <name type="common">Parasitoid wasp</name>
    <dbReference type="NCBI Taxonomy" id="165561"/>
    <lineage>
        <taxon>Eukaryota</taxon>
        <taxon>Metazoa</taxon>
        <taxon>Ecdysozoa</taxon>
        <taxon>Arthropoda</taxon>
        <taxon>Hexapoda</taxon>
        <taxon>Insecta</taxon>
        <taxon>Pterygota</taxon>
        <taxon>Neoptera</taxon>
        <taxon>Endopterygota</taxon>
        <taxon>Hymenoptera</taxon>
        <taxon>Apocrita</taxon>
        <taxon>Ichneumonoidea</taxon>
        <taxon>Braconidae</taxon>
        <taxon>Euphorinae</taxon>
        <taxon>Microctonus</taxon>
    </lineage>
</organism>